<dbReference type="PANTHER" id="PTHR47469">
    <property type="entry name" value="MONOOXYGENASE-LIKE"/>
    <property type="match status" value="1"/>
</dbReference>
<protein>
    <submittedName>
        <fullName evidence="3">FAD binding domain-containing protein</fullName>
    </submittedName>
</protein>
<dbReference type="InterPro" id="IPR036188">
    <property type="entry name" value="FAD/NAD-bd_sf"/>
</dbReference>
<evidence type="ECO:0000259" key="2">
    <source>
        <dbReference type="Pfam" id="PF22607"/>
    </source>
</evidence>
<dbReference type="PRINTS" id="PR00420">
    <property type="entry name" value="RNGMNOXGNASE"/>
</dbReference>
<dbReference type="InterPro" id="IPR054707">
    <property type="entry name" value="DhpH_subs-bd"/>
</dbReference>
<proteinExistence type="predicted"/>
<dbReference type="InterPro" id="IPR002938">
    <property type="entry name" value="FAD-bd"/>
</dbReference>
<evidence type="ECO:0000313" key="3">
    <source>
        <dbReference type="EMBL" id="MDZ5456243.1"/>
    </source>
</evidence>
<gene>
    <name evidence="3" type="ORF">SM757_06620</name>
</gene>
<dbReference type="Proteomes" id="UP001293718">
    <property type="component" value="Unassembled WGS sequence"/>
</dbReference>
<comment type="caution">
    <text evidence="3">The sequence shown here is derived from an EMBL/GenBank/DDBJ whole genome shotgun (WGS) entry which is preliminary data.</text>
</comment>
<dbReference type="Pfam" id="PF22607">
    <property type="entry name" value="FAD_binding-like"/>
    <property type="match status" value="1"/>
</dbReference>
<reference evidence="3 4" key="1">
    <citation type="submission" date="2023-11" db="EMBL/GenBank/DDBJ databases">
        <title>Draft genome of Azohydromonas lata strain H1 (DSM1123), a polyhydroxyalkanoate producer.</title>
        <authorList>
            <person name="Traversa D."/>
            <person name="D'Addabbo P."/>
            <person name="Pazzani C."/>
            <person name="Manzari C."/>
            <person name="Chiara M."/>
            <person name="Scrascia M."/>
        </authorList>
    </citation>
    <scope>NUCLEOTIDE SEQUENCE [LARGE SCALE GENOMIC DNA]</scope>
    <source>
        <strain evidence="3 4">H1</strain>
    </source>
</reference>
<accession>A0ABU5IE52</accession>
<dbReference type="InterPro" id="IPR053212">
    <property type="entry name" value="DHP_3-monooxygenase"/>
</dbReference>
<feature type="domain" description="2,6-dihydroxypyridine 3-monooxygenase substrate binding" evidence="2">
    <location>
        <begin position="166"/>
        <end position="294"/>
    </location>
</feature>
<dbReference type="NCBIfam" id="NF005566">
    <property type="entry name" value="PRK07236.1"/>
    <property type="match status" value="1"/>
</dbReference>
<dbReference type="RefSeq" id="WP_322464858.1">
    <property type="nucleotide sequence ID" value="NZ_JAXOJX010000007.1"/>
</dbReference>
<evidence type="ECO:0000313" key="4">
    <source>
        <dbReference type="Proteomes" id="UP001293718"/>
    </source>
</evidence>
<dbReference type="SUPFAM" id="SSF54373">
    <property type="entry name" value="FAD-linked reductases, C-terminal domain"/>
    <property type="match status" value="1"/>
</dbReference>
<keyword evidence="4" id="KW-1185">Reference proteome</keyword>
<feature type="domain" description="FAD-binding" evidence="1">
    <location>
        <begin position="298"/>
        <end position="364"/>
    </location>
</feature>
<dbReference type="SUPFAM" id="SSF51905">
    <property type="entry name" value="FAD/NAD(P)-binding domain"/>
    <property type="match status" value="1"/>
</dbReference>
<sequence>METRRKAVIIGGSLGGLFAANLLHRAGWDVEVYERVAEELEGRGAGIVTHQELMDALAMAGVTVDETIGVAVKERVTLDSDGSVAGRRAMPQILTAWGRLYHVLKEAFPPERYHNGSQLESLKQDGDGVTACFKNGHHARADLLVAADGIRSTVRQMLLPQARPAYAGYIAWRGLVEESALSERTLKELFPYFAFGLPPQEQMIAYPVAGKGNAFEPGKRRFNFVWYRPAAQATTLRDMVTDASGKVWLDGIPPPHIRPEILEGARSAAGQVLAPQFAEVVQKTESLFFQPIFDLESSRLAFGRVALLGDAAFVARPHCGMGVTKAASDALALTRALEACTDVPAALQRYSDDRTPTGAAIVRHARHLGAYMQAQLRNESERQMAERYRTPEAVMRETAVARIFS</sequence>
<name>A0ABU5IE52_9BURK</name>
<dbReference type="EMBL" id="JAXOJX010000007">
    <property type="protein sequence ID" value="MDZ5456243.1"/>
    <property type="molecule type" value="Genomic_DNA"/>
</dbReference>
<dbReference type="Pfam" id="PF01494">
    <property type="entry name" value="FAD_binding_3"/>
    <property type="match status" value="2"/>
</dbReference>
<organism evidence="3 4">
    <name type="scientific">Azohydromonas lata</name>
    <dbReference type="NCBI Taxonomy" id="45677"/>
    <lineage>
        <taxon>Bacteria</taxon>
        <taxon>Pseudomonadati</taxon>
        <taxon>Pseudomonadota</taxon>
        <taxon>Betaproteobacteria</taxon>
        <taxon>Burkholderiales</taxon>
        <taxon>Sphaerotilaceae</taxon>
        <taxon>Azohydromonas</taxon>
    </lineage>
</organism>
<dbReference type="PANTHER" id="PTHR47469:SF2">
    <property type="entry name" value="OS06G0597600 PROTEIN"/>
    <property type="match status" value="1"/>
</dbReference>
<feature type="domain" description="FAD-binding" evidence="1">
    <location>
        <begin position="6"/>
        <end position="158"/>
    </location>
</feature>
<evidence type="ECO:0000259" key="1">
    <source>
        <dbReference type="Pfam" id="PF01494"/>
    </source>
</evidence>
<dbReference type="Gene3D" id="3.50.50.60">
    <property type="entry name" value="FAD/NAD(P)-binding domain"/>
    <property type="match status" value="2"/>
</dbReference>